<evidence type="ECO:0000313" key="2">
    <source>
        <dbReference type="EMBL" id="VVN40080.1"/>
    </source>
</evidence>
<dbReference type="AlphaFoldDB" id="A0A5E6XG53"/>
<feature type="compositionally biased region" description="Polar residues" evidence="1">
    <location>
        <begin position="55"/>
        <end position="81"/>
    </location>
</feature>
<dbReference type="Proteomes" id="UP000326953">
    <property type="component" value="Unassembled WGS sequence"/>
</dbReference>
<name>A0A5E6XG53_PSEFL</name>
<proteinExistence type="predicted"/>
<gene>
    <name evidence="2" type="ORF">PS662_05408</name>
</gene>
<accession>A0A5E6XG53</accession>
<organism evidence="2 3">
    <name type="scientific">Pseudomonas fluorescens</name>
    <dbReference type="NCBI Taxonomy" id="294"/>
    <lineage>
        <taxon>Bacteria</taxon>
        <taxon>Pseudomonadati</taxon>
        <taxon>Pseudomonadota</taxon>
        <taxon>Gammaproteobacteria</taxon>
        <taxon>Pseudomonadales</taxon>
        <taxon>Pseudomonadaceae</taxon>
        <taxon>Pseudomonas</taxon>
    </lineage>
</organism>
<evidence type="ECO:0000256" key="1">
    <source>
        <dbReference type="SAM" id="MobiDB-lite"/>
    </source>
</evidence>
<dbReference type="EMBL" id="CABVHK010000023">
    <property type="protein sequence ID" value="VVN40080.1"/>
    <property type="molecule type" value="Genomic_DNA"/>
</dbReference>
<dbReference type="RefSeq" id="WP_150713652.1">
    <property type="nucleotide sequence ID" value="NZ_CABVHK010000023.1"/>
</dbReference>
<feature type="compositionally biased region" description="Basic and acidic residues" evidence="1">
    <location>
        <begin position="13"/>
        <end position="26"/>
    </location>
</feature>
<feature type="region of interest" description="Disordered" evidence="1">
    <location>
        <begin position="1"/>
        <end position="102"/>
    </location>
</feature>
<sequence length="102" mass="10948">MEIDENAPGNKSQQRETRTTDNEAGHDPSGNQYEVPLPTDDEAPVDADMADVDATNSVSSEHPKAGTNSHVDNPDNDPQMNEQDENDKEARGMPASDPESGA</sequence>
<dbReference type="OrthoDB" id="7031491at2"/>
<reference evidence="2 3" key="1">
    <citation type="submission" date="2019-09" db="EMBL/GenBank/DDBJ databases">
        <authorList>
            <person name="Chandra G."/>
            <person name="Truman W A."/>
        </authorList>
    </citation>
    <scope>NUCLEOTIDE SEQUENCE [LARGE SCALE GENOMIC DNA]</scope>
    <source>
        <strain evidence="2">PS662</strain>
    </source>
</reference>
<protein>
    <submittedName>
        <fullName evidence="2">Uncharacterized protein</fullName>
    </submittedName>
</protein>
<evidence type="ECO:0000313" key="3">
    <source>
        <dbReference type="Proteomes" id="UP000326953"/>
    </source>
</evidence>
<feature type="compositionally biased region" description="Acidic residues" evidence="1">
    <location>
        <begin position="39"/>
        <end position="51"/>
    </location>
</feature>